<dbReference type="Gene3D" id="3.40.50.1820">
    <property type="entry name" value="alpha/beta hydrolase"/>
    <property type="match status" value="1"/>
</dbReference>
<dbReference type="Proteomes" id="UP000664132">
    <property type="component" value="Unassembled WGS sequence"/>
</dbReference>
<dbReference type="OrthoDB" id="408631at2759"/>
<dbReference type="PANTHER" id="PTHR43142:SF3">
    <property type="entry name" value="PUTATIVE (AFU_ORTHOLOGUE AFUA_3G09070)-RELATED"/>
    <property type="match status" value="1"/>
</dbReference>
<dbReference type="AlphaFoldDB" id="A0A8H7TM52"/>
<reference evidence="2" key="1">
    <citation type="submission" date="2021-02" db="EMBL/GenBank/DDBJ databases">
        <title>Genome sequence Cadophora malorum strain M34.</title>
        <authorList>
            <person name="Stefanovic E."/>
            <person name="Vu D."/>
            <person name="Scully C."/>
            <person name="Dijksterhuis J."/>
            <person name="Roader J."/>
            <person name="Houbraken J."/>
        </authorList>
    </citation>
    <scope>NUCLEOTIDE SEQUENCE</scope>
    <source>
        <strain evidence="2">M34</strain>
    </source>
</reference>
<name>A0A8H7TM52_9HELO</name>
<feature type="domain" description="Carboxylesterase type B" evidence="1">
    <location>
        <begin position="120"/>
        <end position="598"/>
    </location>
</feature>
<dbReference type="InterPro" id="IPR019819">
    <property type="entry name" value="Carboxylesterase_B_CS"/>
</dbReference>
<sequence>MLLLSAISLRDGASACKALGEQLWSADQGQSSIQVNLDYVTYQGQYNADQAYLIASDAAGPRTISGKGTVKKPPNNSKLPVLCTQTAPFSNATLKDNSEKWQVSVTSDTTLVTGFRDRVCFKFLGVRFARQPKRFTYSTPYTATEKKQSALEYGPSCVYPGKEGGSEDCLFLNIWTPYLPLSGKKKNQKLKPVLFHIHGGGGSGSDSGIDGTSLASRGDVVAVTFNYRGGNFGNLALDDGTTNGNWGFSDQVAALDWVRANIQGFGGDPDRITITGQSYGAISAMNMLGSPKTAGNFAGVIAQSYTSGPLFGLSYANYYDIATVAENFTSAVLVEVNCTSNGDKQAQLECLRALPASKLASLTAQVNVLTKDGTYLTTDRLMLDGSAPIAKVNVLMGTVRDDSGSFTPYPTAEDLKTNLINGGFAALADNIIVSGKFPLPAGPNSLLNVFNVTARVSTDVTFSCLDAATMYAGVQNKLFNLPNVYFYEFNRSYQPPAWVTPNNVCNAPSTPEKPLGDLSKEYFKCHSAEILYTFGTITRNGLPYRDEDDLNFEQFTVDTWMSFVRTGNPNPDLKFLKARGFESTREEIEKAAVWKPVRGNAKELEMRRLQWPSYQTVYGEVEQCEVLGLPVDSYA</sequence>
<proteinExistence type="predicted"/>
<dbReference type="SUPFAM" id="SSF53474">
    <property type="entry name" value="alpha/beta-Hydrolases"/>
    <property type="match status" value="1"/>
</dbReference>
<evidence type="ECO:0000259" key="1">
    <source>
        <dbReference type="Pfam" id="PF00135"/>
    </source>
</evidence>
<dbReference type="InterPro" id="IPR029058">
    <property type="entry name" value="AB_hydrolase_fold"/>
</dbReference>
<comment type="caution">
    <text evidence="2">The sequence shown here is derived from an EMBL/GenBank/DDBJ whole genome shotgun (WGS) entry which is preliminary data.</text>
</comment>
<keyword evidence="3" id="KW-1185">Reference proteome</keyword>
<accession>A0A8H7TM52</accession>
<evidence type="ECO:0000313" key="3">
    <source>
        <dbReference type="Proteomes" id="UP000664132"/>
    </source>
</evidence>
<dbReference type="PANTHER" id="PTHR43142">
    <property type="entry name" value="CARBOXYLIC ESTER HYDROLASE"/>
    <property type="match status" value="1"/>
</dbReference>
<dbReference type="PROSITE" id="PS00941">
    <property type="entry name" value="CARBOXYLESTERASE_B_2"/>
    <property type="match status" value="1"/>
</dbReference>
<protein>
    <recommendedName>
        <fullName evidence="1">Carboxylesterase type B domain-containing protein</fullName>
    </recommendedName>
</protein>
<evidence type="ECO:0000313" key="2">
    <source>
        <dbReference type="EMBL" id="KAG4421398.1"/>
    </source>
</evidence>
<gene>
    <name evidence="2" type="ORF">IFR04_005457</name>
</gene>
<dbReference type="InterPro" id="IPR002018">
    <property type="entry name" value="CarbesteraseB"/>
</dbReference>
<organism evidence="2 3">
    <name type="scientific">Cadophora malorum</name>
    <dbReference type="NCBI Taxonomy" id="108018"/>
    <lineage>
        <taxon>Eukaryota</taxon>
        <taxon>Fungi</taxon>
        <taxon>Dikarya</taxon>
        <taxon>Ascomycota</taxon>
        <taxon>Pezizomycotina</taxon>
        <taxon>Leotiomycetes</taxon>
        <taxon>Helotiales</taxon>
        <taxon>Ploettnerulaceae</taxon>
        <taxon>Cadophora</taxon>
    </lineage>
</organism>
<dbReference type="Pfam" id="PF00135">
    <property type="entry name" value="COesterase"/>
    <property type="match status" value="1"/>
</dbReference>
<dbReference type="EMBL" id="JAFJYH010000066">
    <property type="protein sequence ID" value="KAG4421398.1"/>
    <property type="molecule type" value="Genomic_DNA"/>
</dbReference>